<proteinExistence type="predicted"/>
<dbReference type="Proteomes" id="UP000541444">
    <property type="component" value="Unassembled WGS sequence"/>
</dbReference>
<feature type="chain" id="PRO_5029719747" evidence="1">
    <location>
        <begin position="25"/>
        <end position="90"/>
    </location>
</feature>
<name>A0A7J7NPT8_9MAGN</name>
<dbReference type="EMBL" id="JACGCM010000671">
    <property type="protein sequence ID" value="KAF6168994.1"/>
    <property type="molecule type" value="Genomic_DNA"/>
</dbReference>
<comment type="caution">
    <text evidence="2">The sequence shown here is derived from an EMBL/GenBank/DDBJ whole genome shotgun (WGS) entry which is preliminary data.</text>
</comment>
<evidence type="ECO:0000313" key="3">
    <source>
        <dbReference type="Proteomes" id="UP000541444"/>
    </source>
</evidence>
<protein>
    <submittedName>
        <fullName evidence="2">Uncharacterized protein</fullName>
    </submittedName>
</protein>
<dbReference type="OrthoDB" id="994133at2759"/>
<dbReference type="AlphaFoldDB" id="A0A7J7NPT8"/>
<reference evidence="2 3" key="1">
    <citation type="journal article" date="2020" name="IScience">
        <title>Genome Sequencing of the Endangered Kingdonia uniflora (Circaeasteraceae, Ranunculales) Reveals Potential Mechanisms of Evolutionary Specialization.</title>
        <authorList>
            <person name="Sun Y."/>
            <person name="Deng T."/>
            <person name="Zhang A."/>
            <person name="Moore M.J."/>
            <person name="Landis J.B."/>
            <person name="Lin N."/>
            <person name="Zhang H."/>
            <person name="Zhang X."/>
            <person name="Huang J."/>
            <person name="Zhang X."/>
            <person name="Sun H."/>
            <person name="Wang H."/>
        </authorList>
    </citation>
    <scope>NUCLEOTIDE SEQUENCE [LARGE SCALE GENOMIC DNA]</scope>
    <source>
        <strain evidence="2">TB1705</strain>
        <tissue evidence="2">Leaf</tissue>
    </source>
</reference>
<organism evidence="2 3">
    <name type="scientific">Kingdonia uniflora</name>
    <dbReference type="NCBI Taxonomy" id="39325"/>
    <lineage>
        <taxon>Eukaryota</taxon>
        <taxon>Viridiplantae</taxon>
        <taxon>Streptophyta</taxon>
        <taxon>Embryophyta</taxon>
        <taxon>Tracheophyta</taxon>
        <taxon>Spermatophyta</taxon>
        <taxon>Magnoliopsida</taxon>
        <taxon>Ranunculales</taxon>
        <taxon>Circaeasteraceae</taxon>
        <taxon>Kingdonia</taxon>
    </lineage>
</organism>
<keyword evidence="3" id="KW-1185">Reference proteome</keyword>
<evidence type="ECO:0000313" key="2">
    <source>
        <dbReference type="EMBL" id="KAF6168994.1"/>
    </source>
</evidence>
<keyword evidence="1" id="KW-0732">Signal</keyword>
<feature type="signal peptide" evidence="1">
    <location>
        <begin position="1"/>
        <end position="24"/>
    </location>
</feature>
<evidence type="ECO:0000256" key="1">
    <source>
        <dbReference type="SAM" id="SignalP"/>
    </source>
</evidence>
<accession>A0A7J7NPT8</accession>
<gene>
    <name evidence="2" type="ORF">GIB67_038491</name>
</gene>
<sequence length="90" mass="10252">MASHQPYFLCLFLLLLVVLPCSNGTRLCGMVTVDHDRVTMKLDDLVILRERREVDTRSGRLVFNFFPKGTRIPPSGPSKRHNAVEDAIRN</sequence>